<dbReference type="EMBL" id="JAFNEN010000219">
    <property type="protein sequence ID" value="KAG8189208.1"/>
    <property type="molecule type" value="Genomic_DNA"/>
</dbReference>
<evidence type="ECO:0000259" key="2">
    <source>
        <dbReference type="Pfam" id="PF25340"/>
    </source>
</evidence>
<keyword evidence="4" id="KW-1185">Reference proteome</keyword>
<evidence type="ECO:0000256" key="1">
    <source>
        <dbReference type="SAM" id="MobiDB-lite"/>
    </source>
</evidence>
<dbReference type="InterPro" id="IPR057321">
    <property type="entry name" value="RFX1-4/6/8-like_BCD"/>
</dbReference>
<name>A0AAV6UZS6_9ARAC</name>
<evidence type="ECO:0000313" key="3">
    <source>
        <dbReference type="EMBL" id="KAG8189208.1"/>
    </source>
</evidence>
<feature type="domain" description="RFX1-4/6/8-like BCD" evidence="2">
    <location>
        <begin position="2"/>
        <end position="230"/>
    </location>
</feature>
<accession>A0AAV6UZS6</accession>
<feature type="compositionally biased region" description="Basic residues" evidence="1">
    <location>
        <begin position="264"/>
        <end position="274"/>
    </location>
</feature>
<evidence type="ECO:0000313" key="4">
    <source>
        <dbReference type="Proteomes" id="UP000827092"/>
    </source>
</evidence>
<dbReference type="InterPro" id="IPR039779">
    <property type="entry name" value="RFX-like"/>
</dbReference>
<dbReference type="Proteomes" id="UP000827092">
    <property type="component" value="Unassembled WGS sequence"/>
</dbReference>
<feature type="compositionally biased region" description="Polar residues" evidence="1">
    <location>
        <begin position="290"/>
        <end position="299"/>
    </location>
</feature>
<sequence>MQSFLLHFWQGFPDHLIAIFMDPITLDLIASCDSILYLTLTDILIPSEVMKIPEKLLKGIQNVAMNWEKWLECSLENMAFYLKQLKIEQGRRFSKNLKRNATFLHLSQVSRPLLNESVLKSLNEEITQLKKERWFGRNISSSRKIEVLYSILERRKFDSWIVCMDHLIQDIINNSSENVEENTRNFMLHWIFLLKEISFYLTGCESKNFVAFHLLSCLIQEYLMLAFENLWDEKQERLIQVNLKRHANTSVTNNKKKEETKEKNKQRRDLKKRTNITSPKYPDSDVSHNAKPQQKLNGIQERNSSMLLSEYNKYYSEAQYPHRFPGRNITSYMEYMYSNNHQIIGQNGILSHSIAELPCQQLVNEQQTSLTSSDKLKNLKCYTQPLQHSYFKKDSMVGHTDAYCPMAQTPIAIEPGLSFIGYTLTGDKGFVTGH</sequence>
<proteinExistence type="predicted"/>
<dbReference type="PANTHER" id="PTHR12619:SF28">
    <property type="entry name" value="DNA-BINDING PROTEIN RFX6"/>
    <property type="match status" value="1"/>
</dbReference>
<feature type="region of interest" description="Disordered" evidence="1">
    <location>
        <begin position="250"/>
        <end position="299"/>
    </location>
</feature>
<dbReference type="PANTHER" id="PTHR12619">
    <property type="entry name" value="RFX TRANSCRIPTION FACTOR FAMILY"/>
    <property type="match status" value="1"/>
</dbReference>
<organism evidence="3 4">
    <name type="scientific">Oedothorax gibbosus</name>
    <dbReference type="NCBI Taxonomy" id="931172"/>
    <lineage>
        <taxon>Eukaryota</taxon>
        <taxon>Metazoa</taxon>
        <taxon>Ecdysozoa</taxon>
        <taxon>Arthropoda</taxon>
        <taxon>Chelicerata</taxon>
        <taxon>Arachnida</taxon>
        <taxon>Araneae</taxon>
        <taxon>Araneomorphae</taxon>
        <taxon>Entelegynae</taxon>
        <taxon>Araneoidea</taxon>
        <taxon>Linyphiidae</taxon>
        <taxon>Erigoninae</taxon>
        <taxon>Oedothorax</taxon>
    </lineage>
</organism>
<dbReference type="GO" id="GO:0000978">
    <property type="term" value="F:RNA polymerase II cis-regulatory region sequence-specific DNA binding"/>
    <property type="evidence" value="ECO:0007669"/>
    <property type="project" value="TreeGrafter"/>
</dbReference>
<reference evidence="3 4" key="1">
    <citation type="journal article" date="2022" name="Nat. Ecol. Evol.">
        <title>A masculinizing supergene underlies an exaggerated male reproductive morph in a spider.</title>
        <authorList>
            <person name="Hendrickx F."/>
            <person name="De Corte Z."/>
            <person name="Sonet G."/>
            <person name="Van Belleghem S.M."/>
            <person name="Kostlbacher S."/>
            <person name="Vangestel C."/>
        </authorList>
    </citation>
    <scope>NUCLEOTIDE SEQUENCE [LARGE SCALE GENOMIC DNA]</scope>
    <source>
        <strain evidence="3">W744_W776</strain>
    </source>
</reference>
<dbReference type="Pfam" id="PF25340">
    <property type="entry name" value="BCD_RFX"/>
    <property type="match status" value="1"/>
</dbReference>
<dbReference type="GO" id="GO:0000981">
    <property type="term" value="F:DNA-binding transcription factor activity, RNA polymerase II-specific"/>
    <property type="evidence" value="ECO:0007669"/>
    <property type="project" value="TreeGrafter"/>
</dbReference>
<dbReference type="AlphaFoldDB" id="A0AAV6UZS6"/>
<protein>
    <recommendedName>
        <fullName evidence="2">RFX1-4/6/8-like BCD domain-containing protein</fullName>
    </recommendedName>
</protein>
<gene>
    <name evidence="3" type="ORF">JTE90_013741</name>
</gene>
<comment type="caution">
    <text evidence="3">The sequence shown here is derived from an EMBL/GenBank/DDBJ whole genome shotgun (WGS) entry which is preliminary data.</text>
</comment>